<feature type="compositionally biased region" description="Low complexity" evidence="1">
    <location>
        <begin position="56"/>
        <end position="73"/>
    </location>
</feature>
<gene>
    <name evidence="2" type="ORF">GCM10023175_41890</name>
</gene>
<organism evidence="2 3">
    <name type="scientific">Pseudonocardia xishanensis</name>
    <dbReference type="NCBI Taxonomy" id="630995"/>
    <lineage>
        <taxon>Bacteria</taxon>
        <taxon>Bacillati</taxon>
        <taxon>Actinomycetota</taxon>
        <taxon>Actinomycetes</taxon>
        <taxon>Pseudonocardiales</taxon>
        <taxon>Pseudonocardiaceae</taxon>
        <taxon>Pseudonocardia</taxon>
    </lineage>
</organism>
<accession>A0ABP8RWQ2</accession>
<feature type="region of interest" description="Disordered" evidence="1">
    <location>
        <begin position="1"/>
        <end position="98"/>
    </location>
</feature>
<name>A0ABP8RWQ2_9PSEU</name>
<evidence type="ECO:0000256" key="1">
    <source>
        <dbReference type="SAM" id="MobiDB-lite"/>
    </source>
</evidence>
<proteinExistence type="predicted"/>
<evidence type="ECO:0000313" key="2">
    <source>
        <dbReference type="EMBL" id="GAA4550924.1"/>
    </source>
</evidence>
<dbReference type="EMBL" id="BAABGT010000062">
    <property type="protein sequence ID" value="GAA4550924.1"/>
    <property type="molecule type" value="Genomic_DNA"/>
</dbReference>
<evidence type="ECO:0000313" key="3">
    <source>
        <dbReference type="Proteomes" id="UP001501598"/>
    </source>
</evidence>
<comment type="caution">
    <text evidence="2">The sequence shown here is derived from an EMBL/GenBank/DDBJ whole genome shotgun (WGS) entry which is preliminary data.</text>
</comment>
<sequence length="98" mass="9536">MRASSTSGSAWLPVMARGAPCTPTMTADAGSPTANRSTVTSRGAVRTPTIRPSTVPSPHSTAAPIASPAAPSSLSRTANGSGNATSQAPTSAGTAISQ</sequence>
<dbReference type="Proteomes" id="UP001501598">
    <property type="component" value="Unassembled WGS sequence"/>
</dbReference>
<feature type="compositionally biased region" description="Polar residues" evidence="1">
    <location>
        <begin position="74"/>
        <end position="98"/>
    </location>
</feature>
<keyword evidence="3" id="KW-1185">Reference proteome</keyword>
<reference evidence="3" key="1">
    <citation type="journal article" date="2019" name="Int. J. Syst. Evol. Microbiol.">
        <title>The Global Catalogue of Microorganisms (GCM) 10K type strain sequencing project: providing services to taxonomists for standard genome sequencing and annotation.</title>
        <authorList>
            <consortium name="The Broad Institute Genomics Platform"/>
            <consortium name="The Broad Institute Genome Sequencing Center for Infectious Disease"/>
            <person name="Wu L."/>
            <person name="Ma J."/>
        </authorList>
    </citation>
    <scope>NUCLEOTIDE SEQUENCE [LARGE SCALE GENOMIC DNA]</scope>
    <source>
        <strain evidence="3">JCM 17906</strain>
    </source>
</reference>
<feature type="compositionally biased region" description="Polar residues" evidence="1">
    <location>
        <begin position="32"/>
        <end position="41"/>
    </location>
</feature>
<protein>
    <submittedName>
        <fullName evidence="2">Uncharacterized protein</fullName>
    </submittedName>
</protein>